<reference evidence="3" key="1">
    <citation type="journal article" date="2019" name="Int. J. Syst. Evol. Microbiol.">
        <title>The Global Catalogue of Microorganisms (GCM) 10K type strain sequencing project: providing services to taxonomists for standard genome sequencing and annotation.</title>
        <authorList>
            <consortium name="The Broad Institute Genomics Platform"/>
            <consortium name="The Broad Institute Genome Sequencing Center for Infectious Disease"/>
            <person name="Wu L."/>
            <person name="Ma J."/>
        </authorList>
    </citation>
    <scope>NUCLEOTIDE SEQUENCE [LARGE SCALE GENOMIC DNA]</scope>
    <source>
        <strain evidence="3">CGMCC 4.7177</strain>
    </source>
</reference>
<dbReference type="InterPro" id="IPR032710">
    <property type="entry name" value="NTF2-like_dom_sf"/>
</dbReference>
<comment type="caution">
    <text evidence="2">The sequence shown here is derived from an EMBL/GenBank/DDBJ whole genome shotgun (WGS) entry which is preliminary data.</text>
</comment>
<accession>A0ABV9AHU8</accession>
<protein>
    <submittedName>
        <fullName evidence="2">Nuclear transport factor 2 family protein</fullName>
    </submittedName>
</protein>
<gene>
    <name evidence="2" type="ORF">ACFPIH_00380</name>
</gene>
<keyword evidence="3" id="KW-1185">Reference proteome</keyword>
<evidence type="ECO:0000313" key="2">
    <source>
        <dbReference type="EMBL" id="MFC4497983.1"/>
    </source>
</evidence>
<sequence>MTVTEQPPAGVGAAYHEIQQFYARQMQLLDDGRVDEWAATFAPQGVFAANAHPEPTKGREAIAAAAGAAHGQLAAAGIRRRHWLGMVAVDGQDGQDGQDGTKARARCYALVFEIPRGGQAALRLSTLCEDELERGPQGWLVTHRAVTRDDLV</sequence>
<dbReference type="Gene3D" id="3.10.450.50">
    <property type="match status" value="1"/>
</dbReference>
<dbReference type="RefSeq" id="WP_381165971.1">
    <property type="nucleotide sequence ID" value="NZ_JBHSFK010000001.1"/>
</dbReference>
<proteinExistence type="predicted"/>
<name>A0ABV9AHU8_9ACTN</name>
<dbReference type="Pfam" id="PF13577">
    <property type="entry name" value="SnoaL_4"/>
    <property type="match status" value="1"/>
</dbReference>
<organism evidence="2 3">
    <name type="scientific">Streptomyces vulcanius</name>
    <dbReference type="NCBI Taxonomy" id="1441876"/>
    <lineage>
        <taxon>Bacteria</taxon>
        <taxon>Bacillati</taxon>
        <taxon>Actinomycetota</taxon>
        <taxon>Actinomycetes</taxon>
        <taxon>Kitasatosporales</taxon>
        <taxon>Streptomycetaceae</taxon>
        <taxon>Streptomyces</taxon>
    </lineage>
</organism>
<dbReference type="SUPFAM" id="SSF54427">
    <property type="entry name" value="NTF2-like"/>
    <property type="match status" value="1"/>
</dbReference>
<dbReference type="Proteomes" id="UP001595839">
    <property type="component" value="Unassembled WGS sequence"/>
</dbReference>
<dbReference type="EMBL" id="JBHSFK010000001">
    <property type="protein sequence ID" value="MFC4497983.1"/>
    <property type="molecule type" value="Genomic_DNA"/>
</dbReference>
<evidence type="ECO:0000313" key="3">
    <source>
        <dbReference type="Proteomes" id="UP001595839"/>
    </source>
</evidence>
<evidence type="ECO:0000259" key="1">
    <source>
        <dbReference type="Pfam" id="PF13577"/>
    </source>
</evidence>
<dbReference type="InterPro" id="IPR037401">
    <property type="entry name" value="SnoaL-like"/>
</dbReference>
<feature type="domain" description="SnoaL-like" evidence="1">
    <location>
        <begin position="14"/>
        <end position="144"/>
    </location>
</feature>